<protein>
    <submittedName>
        <fullName evidence="4">DUF4179 domain-containing protein</fullName>
    </submittedName>
</protein>
<comment type="caution">
    <text evidence="4">The sequence shown here is derived from an EMBL/GenBank/DDBJ whole genome shotgun (WGS) entry which is preliminary data.</text>
</comment>
<dbReference type="Proteomes" id="UP000481030">
    <property type="component" value="Unassembled WGS sequence"/>
</dbReference>
<dbReference type="Gene3D" id="2.60.40.1630">
    <property type="entry name" value="bacillus anthracis domain"/>
    <property type="match status" value="1"/>
</dbReference>
<feature type="transmembrane region" description="Helical" evidence="1">
    <location>
        <begin position="50"/>
        <end position="70"/>
    </location>
</feature>
<evidence type="ECO:0000259" key="3">
    <source>
        <dbReference type="Pfam" id="PF18705"/>
    </source>
</evidence>
<evidence type="ECO:0000256" key="1">
    <source>
        <dbReference type="SAM" id="Phobius"/>
    </source>
</evidence>
<evidence type="ECO:0000313" key="4">
    <source>
        <dbReference type="EMBL" id="KAB2334784.1"/>
    </source>
</evidence>
<dbReference type="Pfam" id="PF18705">
    <property type="entry name" value="DUF5643"/>
    <property type="match status" value="1"/>
</dbReference>
<dbReference type="EMBL" id="WBOS01000005">
    <property type="protein sequence ID" value="KAB2334784.1"/>
    <property type="molecule type" value="Genomic_DNA"/>
</dbReference>
<gene>
    <name evidence="4" type="ORF">F7731_13555</name>
</gene>
<keyword evidence="1" id="KW-0472">Membrane</keyword>
<reference evidence="4 5" key="1">
    <citation type="journal article" date="2016" name="Antonie Van Leeuwenhoek">
        <title>Bacillus depressus sp. nov., isolated from soil of a sunflower field.</title>
        <authorList>
            <person name="Wei X."/>
            <person name="Xin D."/>
            <person name="Xin Y."/>
            <person name="Zhang H."/>
            <person name="Wang T."/>
            <person name="Zhang J."/>
        </authorList>
    </citation>
    <scope>NUCLEOTIDE SEQUENCE [LARGE SCALE GENOMIC DNA]</scope>
    <source>
        <strain evidence="4 5">BZ1</strain>
    </source>
</reference>
<feature type="domain" description="DUF4179" evidence="2">
    <location>
        <begin position="46"/>
        <end position="139"/>
    </location>
</feature>
<feature type="domain" description="DUF5643" evidence="3">
    <location>
        <begin position="225"/>
        <end position="338"/>
    </location>
</feature>
<evidence type="ECO:0000259" key="2">
    <source>
        <dbReference type="Pfam" id="PF13786"/>
    </source>
</evidence>
<sequence>MFEKEEQQLAKWKKAYDDMPFPEDKIEEAILKGYNRAVVESKVKPRRKKWLFSSMAAAILIISFLTSIRISPAFAHYVSVIPGMEKIVELFSDNKGLMSAVENEYMQEINATQEKNGVKVTIDSVIADENGMVVFYTLETKENQELFDIRDINFKSADGTELSLGSYSGGIQMGESRKSQASAMEFYFQKPLTTKQFIVDFTIITDDYKESFQFPFSIEKPLKVSKTYTLNKAVTIEDQKVIIKDIQIYPLRAAVHIVMDPENSKKIFAFEDIRLVDENGESWTKIANGVTASHISENEQIVYLQSNYFKQPKELYLVINKLQAVDKEDAYVVVDTEKQQILKQPTGNHLTNVKLEGQELRFVLDTNSEFFYATPFNSMKDVNGETVYFSQFLTSDDNGNRVIGVNLPSKQEINYPNPIELELCFFPSWIKGDVHIKVE</sequence>
<keyword evidence="5" id="KW-1185">Reference proteome</keyword>
<dbReference type="InterPro" id="IPR025436">
    <property type="entry name" value="DUF4179"/>
</dbReference>
<organism evidence="4 5">
    <name type="scientific">Cytobacillus depressus</name>
    <dbReference type="NCBI Taxonomy" id="1602942"/>
    <lineage>
        <taxon>Bacteria</taxon>
        <taxon>Bacillati</taxon>
        <taxon>Bacillota</taxon>
        <taxon>Bacilli</taxon>
        <taxon>Bacillales</taxon>
        <taxon>Bacillaceae</taxon>
        <taxon>Cytobacillus</taxon>
    </lineage>
</organism>
<dbReference type="RefSeq" id="WP_151535324.1">
    <property type="nucleotide sequence ID" value="NZ_WBOS01000005.1"/>
</dbReference>
<keyword evidence="1" id="KW-0812">Transmembrane</keyword>
<dbReference type="OrthoDB" id="2725974at2"/>
<evidence type="ECO:0000313" key="5">
    <source>
        <dbReference type="Proteomes" id="UP000481030"/>
    </source>
</evidence>
<proteinExistence type="predicted"/>
<dbReference type="AlphaFoldDB" id="A0A6L3V914"/>
<dbReference type="InterPro" id="IPR040680">
    <property type="entry name" value="DUF5643"/>
</dbReference>
<dbReference type="Pfam" id="PF13786">
    <property type="entry name" value="DUF4179"/>
    <property type="match status" value="1"/>
</dbReference>
<keyword evidence="1" id="KW-1133">Transmembrane helix</keyword>
<accession>A0A6L3V914</accession>
<name>A0A6L3V914_9BACI</name>